<evidence type="ECO:0000313" key="3">
    <source>
        <dbReference type="EnsemblMetazoa" id="HelroP189820"/>
    </source>
</evidence>
<dbReference type="Pfam" id="PF01166">
    <property type="entry name" value="TSC22"/>
    <property type="match status" value="1"/>
</dbReference>
<feature type="coiled-coil region" evidence="1">
    <location>
        <begin position="352"/>
        <end position="386"/>
    </location>
</feature>
<dbReference type="Gene3D" id="1.20.5.490">
    <property type="entry name" value="Single helix bin"/>
    <property type="match status" value="1"/>
</dbReference>
<dbReference type="CTD" id="20211389"/>
<dbReference type="EnsemblMetazoa" id="HelroT189820">
    <property type="protein sequence ID" value="HelroP189820"/>
    <property type="gene ID" value="HelroG189820"/>
</dbReference>
<organism evidence="3 4">
    <name type="scientific">Helobdella robusta</name>
    <name type="common">Californian leech</name>
    <dbReference type="NCBI Taxonomy" id="6412"/>
    <lineage>
        <taxon>Eukaryota</taxon>
        <taxon>Metazoa</taxon>
        <taxon>Spiralia</taxon>
        <taxon>Lophotrochozoa</taxon>
        <taxon>Annelida</taxon>
        <taxon>Clitellata</taxon>
        <taxon>Hirudinea</taxon>
        <taxon>Rhynchobdellida</taxon>
        <taxon>Glossiphoniidae</taxon>
        <taxon>Helobdella</taxon>
    </lineage>
</organism>
<evidence type="ECO:0000313" key="2">
    <source>
        <dbReference type="EMBL" id="ESN91813.1"/>
    </source>
</evidence>
<reference evidence="4" key="1">
    <citation type="submission" date="2012-12" db="EMBL/GenBank/DDBJ databases">
        <authorList>
            <person name="Hellsten U."/>
            <person name="Grimwood J."/>
            <person name="Chapman J.A."/>
            <person name="Shapiro H."/>
            <person name="Aerts A."/>
            <person name="Otillar R.P."/>
            <person name="Terry A.Y."/>
            <person name="Boore J.L."/>
            <person name="Simakov O."/>
            <person name="Marletaz F."/>
            <person name="Cho S.-J."/>
            <person name="Edsinger-Gonzales E."/>
            <person name="Havlak P."/>
            <person name="Kuo D.-H."/>
            <person name="Larsson T."/>
            <person name="Lv J."/>
            <person name="Arendt D."/>
            <person name="Savage R."/>
            <person name="Osoegawa K."/>
            <person name="de Jong P."/>
            <person name="Lindberg D.R."/>
            <person name="Seaver E.C."/>
            <person name="Weisblat D.A."/>
            <person name="Putnam N.H."/>
            <person name="Grigoriev I.V."/>
            <person name="Rokhsar D.S."/>
        </authorList>
    </citation>
    <scope>NUCLEOTIDE SEQUENCE</scope>
</reference>
<dbReference type="SUPFAM" id="SSF58026">
    <property type="entry name" value="Delta-sleep-inducing peptide immunoreactive peptide"/>
    <property type="match status" value="1"/>
</dbReference>
<dbReference type="GO" id="GO:0006357">
    <property type="term" value="P:regulation of transcription by RNA polymerase II"/>
    <property type="evidence" value="ECO:0007669"/>
    <property type="project" value="InterPro"/>
</dbReference>
<name>T1FRE2_HELRO</name>
<dbReference type="OrthoDB" id="8961796at2759"/>
<accession>T1FRE2</accession>
<gene>
    <name evidence="3" type="primary">20211389</name>
    <name evidence="2" type="ORF">HELRODRAFT_189820</name>
</gene>
<reference evidence="3" key="3">
    <citation type="submission" date="2015-06" db="UniProtKB">
        <authorList>
            <consortium name="EnsemblMetazoa"/>
        </authorList>
    </citation>
    <scope>IDENTIFICATION</scope>
</reference>
<dbReference type="AlphaFoldDB" id="T1FRE2"/>
<reference evidence="2 4" key="2">
    <citation type="journal article" date="2013" name="Nature">
        <title>Insights into bilaterian evolution from three spiralian genomes.</title>
        <authorList>
            <person name="Simakov O."/>
            <person name="Marletaz F."/>
            <person name="Cho S.J."/>
            <person name="Edsinger-Gonzales E."/>
            <person name="Havlak P."/>
            <person name="Hellsten U."/>
            <person name="Kuo D.H."/>
            <person name="Larsson T."/>
            <person name="Lv J."/>
            <person name="Arendt D."/>
            <person name="Savage R."/>
            <person name="Osoegawa K."/>
            <person name="de Jong P."/>
            <person name="Grimwood J."/>
            <person name="Chapman J.A."/>
            <person name="Shapiro H."/>
            <person name="Aerts A."/>
            <person name="Otillar R.P."/>
            <person name="Terry A.Y."/>
            <person name="Boore J.L."/>
            <person name="Grigoriev I.V."/>
            <person name="Lindberg D.R."/>
            <person name="Seaver E.C."/>
            <person name="Weisblat D.A."/>
            <person name="Putnam N.H."/>
            <person name="Rokhsar D.S."/>
        </authorList>
    </citation>
    <scope>NUCLEOTIDE SEQUENCE</scope>
</reference>
<proteinExistence type="predicted"/>
<keyword evidence="1" id="KW-0175">Coiled coil</keyword>
<dbReference type="HOGENOM" id="CLU_575252_0_0_1"/>
<dbReference type="KEGG" id="hro:HELRODRAFT_189820"/>
<dbReference type="GeneID" id="20211389"/>
<protein>
    <submittedName>
        <fullName evidence="2 3">Uncharacterized protein</fullName>
    </submittedName>
</protein>
<dbReference type="RefSeq" id="XP_009030610.1">
    <property type="nucleotide sequence ID" value="XM_009032362.1"/>
</dbReference>
<dbReference type="InParanoid" id="T1FRE2"/>
<dbReference type="EMBL" id="KB097700">
    <property type="protein sequence ID" value="ESN91813.1"/>
    <property type="molecule type" value="Genomic_DNA"/>
</dbReference>
<dbReference type="PANTHER" id="PTHR12348:SF26">
    <property type="entry name" value="PROTEIN TSCT-1"/>
    <property type="match status" value="1"/>
</dbReference>
<dbReference type="EMBL" id="AMQM01002195">
    <property type="status" value="NOT_ANNOTATED_CDS"/>
    <property type="molecule type" value="Genomic_DNA"/>
</dbReference>
<evidence type="ECO:0000256" key="1">
    <source>
        <dbReference type="SAM" id="Coils"/>
    </source>
</evidence>
<dbReference type="STRING" id="6412.T1FRE2"/>
<dbReference type="Proteomes" id="UP000015101">
    <property type="component" value="Unassembled WGS sequence"/>
</dbReference>
<evidence type="ECO:0000313" key="4">
    <source>
        <dbReference type="Proteomes" id="UP000015101"/>
    </source>
</evidence>
<sequence length="475" mass="52107">MNGDSNSKDIVNKKLITDFKCNSNEIDDNNFESVSNAVNKVDEIKLDNNSLLASKQRKSSFQITSIIEKSSEKLNTMVESLSESTIPTYLNGQVSDISITPVNSTPDSSLSSVINNDYPKENLIDLTQAVKFDNSSITSQQQVNCESVNSNVKILNKFPETQSRFKVVRISSRRKPIMRGRWSCQDFEFDKPNTGQYISHSSMYKTPKVSIPEGTVANGMEEKPTSQDSGSGNSSVVNSIYYIGDDSSNLSIPFGMVYANGHLTLDTILTNPHSSGYSSTAIIRDQNINLDDLYSLVVPDLENNENLFGMSSIQDRSNIPDMSVTENCATTSNYALDDKIAQAMDLVKSHLMFAVHEEVEQLKEQIKELMMRRSELEQENSILRASASPETLAKLNVMISNSNKEAINDSNDFFNNTNDSIICSDATAISSNISNSVFSDNINNVTTTSTTTAAAAAAANTTTTTTNTACTIKLS</sequence>
<dbReference type="InterPro" id="IPR000580">
    <property type="entry name" value="TSC22/Bun"/>
</dbReference>
<dbReference type="eggNOG" id="KOG4797">
    <property type="taxonomic scope" value="Eukaryota"/>
</dbReference>
<dbReference type="PANTHER" id="PTHR12348">
    <property type="entry name" value="TSC22"/>
    <property type="match status" value="1"/>
</dbReference>
<keyword evidence="4" id="KW-1185">Reference proteome</keyword>